<comment type="caution">
    <text evidence="2">The sequence shown here is derived from an EMBL/GenBank/DDBJ whole genome shotgun (WGS) entry which is preliminary data.</text>
</comment>
<accession>A0A6G0XX13</accession>
<dbReference type="EMBL" id="VJMJ01000003">
    <property type="protein sequence ID" value="KAF0745075.1"/>
    <property type="molecule type" value="Genomic_DNA"/>
</dbReference>
<name>A0A6G0XX13_9STRA</name>
<dbReference type="Proteomes" id="UP000481153">
    <property type="component" value="Unassembled WGS sequence"/>
</dbReference>
<evidence type="ECO:0000313" key="3">
    <source>
        <dbReference type="Proteomes" id="UP000481153"/>
    </source>
</evidence>
<keyword evidence="1" id="KW-0732">Signal</keyword>
<evidence type="ECO:0000256" key="1">
    <source>
        <dbReference type="SAM" id="SignalP"/>
    </source>
</evidence>
<protein>
    <submittedName>
        <fullName evidence="2">Uncharacterized protein</fullName>
    </submittedName>
</protein>
<dbReference type="VEuPathDB" id="FungiDB:AeMF1_003129"/>
<gene>
    <name evidence="2" type="ORF">Ae201684_000649</name>
</gene>
<organism evidence="2 3">
    <name type="scientific">Aphanomyces euteiches</name>
    <dbReference type="NCBI Taxonomy" id="100861"/>
    <lineage>
        <taxon>Eukaryota</taxon>
        <taxon>Sar</taxon>
        <taxon>Stramenopiles</taxon>
        <taxon>Oomycota</taxon>
        <taxon>Saprolegniomycetes</taxon>
        <taxon>Saprolegniales</taxon>
        <taxon>Verrucalvaceae</taxon>
        <taxon>Aphanomyces</taxon>
    </lineage>
</organism>
<keyword evidence="3" id="KW-1185">Reference proteome</keyword>
<evidence type="ECO:0000313" key="2">
    <source>
        <dbReference type="EMBL" id="KAF0745075.1"/>
    </source>
</evidence>
<proteinExistence type="predicted"/>
<sequence length="204" mass="23323">MSVWASLLSTFEASVAGNNNADNPEPSRNDIHPKIKYLNLALNQKTSMAGEDMFIIHFEPNGHEIEDGDFESRAHLRSVCWSEWWAYRELPPSKYDIVVRMKWSAKNQDRVRPVHFDCKVVDADEALLSVDLPDEIKEVFCCNGDLWANLNIGSISLASRSEVVVHYLGLNNEWCFNWTVDWVGFFPTNVVPRGVSAPRQNSYF</sequence>
<reference evidence="2 3" key="1">
    <citation type="submission" date="2019-07" db="EMBL/GenBank/DDBJ databases">
        <title>Genomics analysis of Aphanomyces spp. identifies a new class of oomycete effector associated with host adaptation.</title>
        <authorList>
            <person name="Gaulin E."/>
        </authorList>
    </citation>
    <scope>NUCLEOTIDE SEQUENCE [LARGE SCALE GENOMIC DNA]</scope>
    <source>
        <strain evidence="2 3">ATCC 201684</strain>
    </source>
</reference>
<feature type="chain" id="PRO_5026148555" evidence="1">
    <location>
        <begin position="18"/>
        <end position="204"/>
    </location>
</feature>
<feature type="signal peptide" evidence="1">
    <location>
        <begin position="1"/>
        <end position="17"/>
    </location>
</feature>
<dbReference type="AlphaFoldDB" id="A0A6G0XX13"/>